<accession>A0A843V5W7</accession>
<evidence type="ECO:0000313" key="1">
    <source>
        <dbReference type="EMBL" id="MQL90047.1"/>
    </source>
</evidence>
<protein>
    <submittedName>
        <fullName evidence="1">Uncharacterized protein</fullName>
    </submittedName>
</protein>
<comment type="caution">
    <text evidence="1">The sequence shown here is derived from an EMBL/GenBank/DDBJ whole genome shotgun (WGS) entry which is preliminary data.</text>
</comment>
<dbReference type="AlphaFoldDB" id="A0A843V5W7"/>
<name>A0A843V5W7_COLES</name>
<reference evidence="1" key="1">
    <citation type="submission" date="2017-07" db="EMBL/GenBank/DDBJ databases">
        <title>Taro Niue Genome Assembly and Annotation.</title>
        <authorList>
            <person name="Atibalentja N."/>
            <person name="Keating K."/>
            <person name="Fields C.J."/>
        </authorList>
    </citation>
    <scope>NUCLEOTIDE SEQUENCE</scope>
    <source>
        <strain evidence="1">Niue_2</strain>
        <tissue evidence="1">Leaf</tissue>
    </source>
</reference>
<proteinExistence type="predicted"/>
<evidence type="ECO:0000313" key="2">
    <source>
        <dbReference type="Proteomes" id="UP000652761"/>
    </source>
</evidence>
<sequence length="169" mass="18419">MEVLRLVPKQSLEILLTKGTVPLKDNTTPTTPAGLLLFPGIFWSLDSTSSTSLSSDPAFFELEEEEVEGAATTLRALGTVPLKDNKTPSTPAGLLLFPDKKAAHFSYRSRNQPPGTNPSAVLLDLNPQLGSTLSTVPQLDRKRQQLHWPTLHIGSNSLHTVLQLDRNLS</sequence>
<keyword evidence="2" id="KW-1185">Reference proteome</keyword>
<organism evidence="1 2">
    <name type="scientific">Colocasia esculenta</name>
    <name type="common">Wild taro</name>
    <name type="synonym">Arum esculentum</name>
    <dbReference type="NCBI Taxonomy" id="4460"/>
    <lineage>
        <taxon>Eukaryota</taxon>
        <taxon>Viridiplantae</taxon>
        <taxon>Streptophyta</taxon>
        <taxon>Embryophyta</taxon>
        <taxon>Tracheophyta</taxon>
        <taxon>Spermatophyta</taxon>
        <taxon>Magnoliopsida</taxon>
        <taxon>Liliopsida</taxon>
        <taxon>Araceae</taxon>
        <taxon>Aroideae</taxon>
        <taxon>Colocasieae</taxon>
        <taxon>Colocasia</taxon>
    </lineage>
</organism>
<dbReference type="Proteomes" id="UP000652761">
    <property type="component" value="Unassembled WGS sequence"/>
</dbReference>
<dbReference type="EMBL" id="NMUH01001204">
    <property type="protein sequence ID" value="MQL90047.1"/>
    <property type="molecule type" value="Genomic_DNA"/>
</dbReference>
<gene>
    <name evidence="1" type="ORF">Taro_022633</name>
</gene>